<dbReference type="EMBL" id="SPDV01000069">
    <property type="protein sequence ID" value="TFI56536.1"/>
    <property type="molecule type" value="Genomic_DNA"/>
</dbReference>
<keyword evidence="3" id="KW-1185">Reference proteome</keyword>
<reference evidence="2 3" key="1">
    <citation type="submission" date="2019-03" db="EMBL/GenBank/DDBJ databases">
        <title>Genome sequence of Sphingomonas sp. 17J27-24.</title>
        <authorList>
            <person name="Kim M."/>
            <person name="Maeng S."/>
            <person name="Sathiyaraj S."/>
        </authorList>
    </citation>
    <scope>NUCLEOTIDE SEQUENCE [LARGE SCALE GENOMIC DNA]</scope>
    <source>
        <strain evidence="2 3">17J27-24</strain>
    </source>
</reference>
<gene>
    <name evidence="2" type="ORF">E2493_19540</name>
</gene>
<feature type="region of interest" description="Disordered" evidence="1">
    <location>
        <begin position="73"/>
        <end position="97"/>
    </location>
</feature>
<dbReference type="RefSeq" id="WP_135090245.1">
    <property type="nucleotide sequence ID" value="NZ_SPDV01000069.1"/>
</dbReference>
<evidence type="ECO:0000313" key="2">
    <source>
        <dbReference type="EMBL" id="TFI56536.1"/>
    </source>
</evidence>
<accession>A0A4Y8ZQ46</accession>
<protein>
    <submittedName>
        <fullName evidence="2">Uncharacterized protein</fullName>
    </submittedName>
</protein>
<dbReference type="Proteomes" id="UP000298213">
    <property type="component" value="Unassembled WGS sequence"/>
</dbReference>
<name>A0A4Y8ZQ46_9SPHN</name>
<dbReference type="AlphaFoldDB" id="A0A4Y8ZQ46"/>
<dbReference type="OrthoDB" id="7478608at2"/>
<evidence type="ECO:0000256" key="1">
    <source>
        <dbReference type="SAM" id="MobiDB-lite"/>
    </source>
</evidence>
<comment type="caution">
    <text evidence="2">The sequence shown here is derived from an EMBL/GenBank/DDBJ whole genome shotgun (WGS) entry which is preliminary data.</text>
</comment>
<organism evidence="2 3">
    <name type="scientific">Sphingomonas parva</name>
    <dbReference type="NCBI Taxonomy" id="2555898"/>
    <lineage>
        <taxon>Bacteria</taxon>
        <taxon>Pseudomonadati</taxon>
        <taxon>Pseudomonadota</taxon>
        <taxon>Alphaproteobacteria</taxon>
        <taxon>Sphingomonadales</taxon>
        <taxon>Sphingomonadaceae</taxon>
        <taxon>Sphingomonas</taxon>
    </lineage>
</organism>
<evidence type="ECO:0000313" key="3">
    <source>
        <dbReference type="Proteomes" id="UP000298213"/>
    </source>
</evidence>
<sequence>MRFLCALGGHEASDETTYNSGYYFSACRRCGTDMVRSGATWREIPEGHKVVWKAGRHAHSVEPDYGPVLPTVHESAAAAAPETPRRRRSRKLVPVPSEGLRRTNAAVATPADTQDYPVLLALAALVGAALHFALGLKDLRGGF</sequence>
<proteinExistence type="predicted"/>